<protein>
    <submittedName>
        <fullName evidence="6">AraC family transcriptional regulator</fullName>
    </submittedName>
</protein>
<dbReference type="InterPro" id="IPR009057">
    <property type="entry name" value="Homeodomain-like_sf"/>
</dbReference>
<dbReference type="Proteomes" id="UP001562178">
    <property type="component" value="Unassembled WGS sequence"/>
</dbReference>
<keyword evidence="2" id="KW-0238">DNA-binding</keyword>
<evidence type="ECO:0000313" key="7">
    <source>
        <dbReference type="Proteomes" id="UP001562178"/>
    </source>
</evidence>
<dbReference type="Pfam" id="PF02311">
    <property type="entry name" value="AraC_binding"/>
    <property type="match status" value="1"/>
</dbReference>
<comment type="caution">
    <text evidence="6">The sequence shown here is derived from an EMBL/GenBank/DDBJ whole genome shotgun (WGS) entry which is preliminary data.</text>
</comment>
<dbReference type="SMART" id="SM00342">
    <property type="entry name" value="HTH_ARAC"/>
    <property type="match status" value="1"/>
</dbReference>
<evidence type="ECO:0000259" key="5">
    <source>
        <dbReference type="PROSITE" id="PS01124"/>
    </source>
</evidence>
<dbReference type="SUPFAM" id="SSF51215">
    <property type="entry name" value="Regulatory protein AraC"/>
    <property type="match status" value="1"/>
</dbReference>
<evidence type="ECO:0000256" key="4">
    <source>
        <dbReference type="ARBA" id="ARBA00023163"/>
    </source>
</evidence>
<keyword evidence="7" id="KW-1185">Reference proteome</keyword>
<dbReference type="InterPro" id="IPR018062">
    <property type="entry name" value="HTH_AraC-typ_CS"/>
</dbReference>
<dbReference type="PROSITE" id="PS00041">
    <property type="entry name" value="HTH_ARAC_FAMILY_1"/>
    <property type="match status" value="1"/>
</dbReference>
<evidence type="ECO:0000256" key="1">
    <source>
        <dbReference type="ARBA" id="ARBA00023015"/>
    </source>
</evidence>
<evidence type="ECO:0000256" key="3">
    <source>
        <dbReference type="ARBA" id="ARBA00023159"/>
    </source>
</evidence>
<sequence>MPAPTPITTSTSQPAQAFWCDPALPFVESRRASQSRACYKPHHHPSFSIGAVDGGHSVFTGAEAGPVRLSPGALVFVPAERVHACNPAPDSAWSYQMLHLDAGWLQALRAEYADPAAMANEPVRIVEDPARYRRFCQLNAQLFSQADAADKEASLVEFIGDLDTQQGLHIHAPDLPSQLAQRIRPALDCLRARPCANVPLTQLADLAGMSRYQTIRAFRKLTGLAPHAWQLNQRINLAKQLLRGQDGIAAVALQLGFADQAHFQRVFKAHTGVTPGCFRKTHES</sequence>
<feature type="domain" description="HTH araC/xylS-type" evidence="5">
    <location>
        <begin position="181"/>
        <end position="281"/>
    </location>
</feature>
<dbReference type="PROSITE" id="PS01124">
    <property type="entry name" value="HTH_ARAC_FAMILY_2"/>
    <property type="match status" value="1"/>
</dbReference>
<dbReference type="SUPFAM" id="SSF46689">
    <property type="entry name" value="Homeodomain-like"/>
    <property type="match status" value="2"/>
</dbReference>
<dbReference type="EMBL" id="JBGBDC010000001">
    <property type="protein sequence ID" value="MEY2250069.1"/>
    <property type="molecule type" value="Genomic_DNA"/>
</dbReference>
<dbReference type="PRINTS" id="PR00032">
    <property type="entry name" value="HTHARAC"/>
</dbReference>
<evidence type="ECO:0000313" key="6">
    <source>
        <dbReference type="EMBL" id="MEY2250069.1"/>
    </source>
</evidence>
<dbReference type="InterPro" id="IPR003313">
    <property type="entry name" value="AraC-bd"/>
</dbReference>
<keyword evidence="1" id="KW-0805">Transcription regulation</keyword>
<dbReference type="InterPro" id="IPR050204">
    <property type="entry name" value="AraC_XylS_family_regulators"/>
</dbReference>
<dbReference type="Gene3D" id="1.10.10.60">
    <property type="entry name" value="Homeodomain-like"/>
    <property type="match status" value="2"/>
</dbReference>
<dbReference type="InterPro" id="IPR037923">
    <property type="entry name" value="HTH-like"/>
</dbReference>
<reference evidence="6 7" key="1">
    <citation type="journal article" date="2016" name="Int. J. Syst. Evol. Microbiol.">
        <title>Description of Comamonas sediminis sp. nov., isolated from lagoon sediments.</title>
        <authorList>
            <person name="Subhash Y."/>
            <person name="Bang J.J."/>
            <person name="You T.H."/>
            <person name="Lee S.S."/>
        </authorList>
    </citation>
    <scope>NUCLEOTIDE SEQUENCE [LARGE SCALE GENOMIC DNA]</scope>
    <source>
        <strain evidence="6 7">JCM 31169</strain>
    </source>
</reference>
<keyword evidence="4" id="KW-0804">Transcription</keyword>
<name>A0ABV4AY47_9BURK</name>
<organism evidence="6 7">
    <name type="scientific">Comamonas sediminis</name>
    <dbReference type="NCBI Taxonomy" id="1783360"/>
    <lineage>
        <taxon>Bacteria</taxon>
        <taxon>Pseudomonadati</taxon>
        <taxon>Pseudomonadota</taxon>
        <taxon>Betaproteobacteria</taxon>
        <taxon>Burkholderiales</taxon>
        <taxon>Comamonadaceae</taxon>
        <taxon>Comamonas</taxon>
    </lineage>
</organism>
<dbReference type="Pfam" id="PF12833">
    <property type="entry name" value="HTH_18"/>
    <property type="match status" value="1"/>
</dbReference>
<dbReference type="InterPro" id="IPR018060">
    <property type="entry name" value="HTH_AraC"/>
</dbReference>
<dbReference type="RefSeq" id="WP_369459013.1">
    <property type="nucleotide sequence ID" value="NZ_JBGBDC010000001.1"/>
</dbReference>
<proteinExistence type="predicted"/>
<evidence type="ECO:0000256" key="2">
    <source>
        <dbReference type="ARBA" id="ARBA00023125"/>
    </source>
</evidence>
<keyword evidence="3" id="KW-0010">Activator</keyword>
<dbReference type="PANTHER" id="PTHR46796:SF2">
    <property type="entry name" value="TRANSCRIPTIONAL REGULATORY PROTEIN"/>
    <property type="match status" value="1"/>
</dbReference>
<accession>A0ABV4AY47</accession>
<dbReference type="PANTHER" id="PTHR46796">
    <property type="entry name" value="HTH-TYPE TRANSCRIPTIONAL ACTIVATOR RHAS-RELATED"/>
    <property type="match status" value="1"/>
</dbReference>
<dbReference type="InterPro" id="IPR020449">
    <property type="entry name" value="Tscrpt_reg_AraC-type_HTH"/>
</dbReference>
<gene>
    <name evidence="6" type="ORF">AB7A72_03535</name>
</gene>